<proteinExistence type="predicted"/>
<evidence type="ECO:0000256" key="1">
    <source>
        <dbReference type="SAM" id="Phobius"/>
    </source>
</evidence>
<organism evidence="2 3">
    <name type="scientific">Undibacterium macrobrachii</name>
    <dbReference type="NCBI Taxonomy" id="1119058"/>
    <lineage>
        <taxon>Bacteria</taxon>
        <taxon>Pseudomonadati</taxon>
        <taxon>Pseudomonadota</taxon>
        <taxon>Betaproteobacteria</taxon>
        <taxon>Burkholderiales</taxon>
        <taxon>Oxalobacteraceae</taxon>
        <taxon>Undibacterium</taxon>
    </lineage>
</organism>
<keyword evidence="1" id="KW-0812">Transmembrane</keyword>
<gene>
    <name evidence="2" type="ORF">GCM10011282_14900</name>
</gene>
<dbReference type="EMBL" id="BMYT01000002">
    <property type="protein sequence ID" value="GGX09692.1"/>
    <property type="molecule type" value="Genomic_DNA"/>
</dbReference>
<comment type="caution">
    <text evidence="2">The sequence shown here is derived from an EMBL/GenBank/DDBJ whole genome shotgun (WGS) entry which is preliminary data.</text>
</comment>
<feature type="transmembrane region" description="Helical" evidence="1">
    <location>
        <begin position="53"/>
        <end position="73"/>
    </location>
</feature>
<name>A0ABQ2XC92_9BURK</name>
<keyword evidence="3" id="KW-1185">Reference proteome</keyword>
<evidence type="ECO:0000313" key="3">
    <source>
        <dbReference type="Proteomes" id="UP000620127"/>
    </source>
</evidence>
<dbReference type="Proteomes" id="UP000620127">
    <property type="component" value="Unassembled WGS sequence"/>
</dbReference>
<protein>
    <submittedName>
        <fullName evidence="2">Uncharacterized protein</fullName>
    </submittedName>
</protein>
<accession>A0ABQ2XC92</accession>
<keyword evidence="1" id="KW-1133">Transmembrane helix</keyword>
<keyword evidence="1" id="KW-0472">Membrane</keyword>
<evidence type="ECO:0000313" key="2">
    <source>
        <dbReference type="EMBL" id="GGX09692.1"/>
    </source>
</evidence>
<reference evidence="3" key="1">
    <citation type="journal article" date="2019" name="Int. J. Syst. Evol. Microbiol.">
        <title>The Global Catalogue of Microorganisms (GCM) 10K type strain sequencing project: providing services to taxonomists for standard genome sequencing and annotation.</title>
        <authorList>
            <consortium name="The Broad Institute Genomics Platform"/>
            <consortium name="The Broad Institute Genome Sequencing Center for Infectious Disease"/>
            <person name="Wu L."/>
            <person name="Ma J."/>
        </authorList>
    </citation>
    <scope>NUCLEOTIDE SEQUENCE [LARGE SCALE GENOMIC DNA]</scope>
    <source>
        <strain evidence="3">KCTC 23916</strain>
    </source>
</reference>
<sequence>MVFLSGMKSEYSGSYEKRSNTYLIIKADPISSETVTVTTDSNGMYEVTQEDGGLLSILFLYAAMIFSLWWFWIKKRNITERSSGAQ</sequence>